<gene>
    <name evidence="12" type="ORF">SAMN05660477_03042</name>
</gene>
<dbReference type="InterPro" id="IPR028974">
    <property type="entry name" value="TSP_type-3_rpt"/>
</dbReference>
<feature type="chain" id="PRO_5012301417" evidence="10">
    <location>
        <begin position="19"/>
        <end position="481"/>
    </location>
</feature>
<dbReference type="InterPro" id="IPR036737">
    <property type="entry name" value="OmpA-like_sf"/>
</dbReference>
<dbReference type="OrthoDB" id="1522982at2"/>
<dbReference type="GO" id="GO:0015288">
    <property type="term" value="F:porin activity"/>
    <property type="evidence" value="ECO:0007669"/>
    <property type="project" value="UniProtKB-KW"/>
</dbReference>
<evidence type="ECO:0000256" key="10">
    <source>
        <dbReference type="SAM" id="SignalP"/>
    </source>
</evidence>
<keyword evidence="5" id="KW-0406">Ion transport</keyword>
<evidence type="ECO:0000256" key="2">
    <source>
        <dbReference type="ARBA" id="ARBA00022448"/>
    </source>
</evidence>
<protein>
    <submittedName>
        <fullName evidence="12">OmpA-OmpF porin, OOP family</fullName>
    </submittedName>
</protein>
<keyword evidence="2" id="KW-0813">Transport</keyword>
<evidence type="ECO:0000313" key="12">
    <source>
        <dbReference type="EMBL" id="SKC10508.1"/>
    </source>
</evidence>
<accession>A0A1T5GQ78</accession>
<evidence type="ECO:0000256" key="9">
    <source>
        <dbReference type="PROSITE-ProRule" id="PRU00473"/>
    </source>
</evidence>
<evidence type="ECO:0000256" key="6">
    <source>
        <dbReference type="ARBA" id="ARBA00023114"/>
    </source>
</evidence>
<dbReference type="GO" id="GO:0005509">
    <property type="term" value="F:calcium ion binding"/>
    <property type="evidence" value="ECO:0007669"/>
    <property type="project" value="InterPro"/>
</dbReference>
<evidence type="ECO:0000259" key="11">
    <source>
        <dbReference type="PROSITE" id="PS51123"/>
    </source>
</evidence>
<name>A0A1T5GQ78_9FLAO</name>
<dbReference type="InterPro" id="IPR050330">
    <property type="entry name" value="Bact_OuterMem_StrucFunc"/>
</dbReference>
<dbReference type="SUPFAM" id="SSF103088">
    <property type="entry name" value="OmpA-like"/>
    <property type="match status" value="1"/>
</dbReference>
<evidence type="ECO:0000256" key="7">
    <source>
        <dbReference type="ARBA" id="ARBA00023136"/>
    </source>
</evidence>
<dbReference type="InterPro" id="IPR011250">
    <property type="entry name" value="OMP/PagP_B-barrel"/>
</dbReference>
<keyword evidence="13" id="KW-1185">Reference proteome</keyword>
<keyword evidence="3" id="KW-1134">Transmembrane beta strand</keyword>
<evidence type="ECO:0000256" key="8">
    <source>
        <dbReference type="ARBA" id="ARBA00023237"/>
    </source>
</evidence>
<dbReference type="STRING" id="619805.SAMN05660477_03042"/>
<dbReference type="Gene3D" id="3.30.1330.60">
    <property type="entry name" value="OmpA-like domain"/>
    <property type="match status" value="1"/>
</dbReference>
<dbReference type="PANTHER" id="PTHR30329">
    <property type="entry name" value="STATOR ELEMENT OF FLAGELLAR MOTOR COMPLEX"/>
    <property type="match status" value="1"/>
</dbReference>
<evidence type="ECO:0000313" key="13">
    <source>
        <dbReference type="Proteomes" id="UP000191112"/>
    </source>
</evidence>
<dbReference type="InterPro" id="IPR006665">
    <property type="entry name" value="OmpA-like"/>
</dbReference>
<keyword evidence="10" id="KW-0732">Signal</keyword>
<sequence length="481" mass="52963">MKKKLILLAAALPALIFAQNSNPYGSGSNETKKFNNESRLFKDWSVSLGGGAAFLQSGDLTSFYDGKVNWGWNGYISVDKQINHTFGFSLIYSRGETKQKAMARPEWGVASAYTKYDQIAILGDVNLSNLMRRVDNKSEFKWALHAYGGAGIQGFTTSMQDEGMYKRYPAYIHQDLDQGSVYWTTGLGLKYKLSRLIDIEMRAMYVFSGDDAFDGSGKQGGNAYDPNFAPAAYMQLHPSRSDNDFTVNLGLSFKLGKSNRTHLAWFDPLQDVYAKTSSLENRVKDFTVCEKGDNDNDGVCDDWDRQLDTPAGARVDGAGVALDLDLDGVIDLYDKCVTEPGPIENNGCPIVTTTPAVSNNVVDEINKSLQGVEFELNKAIIRKTSYGILDNAADVLKSVQGQQFLVVGATDARGSVPLNLKLSKNRAAAVVSYLVKKGVPATMLQAEGRGKSDLKYPECDPASNCEEWKNEANRRVYFISK</sequence>
<dbReference type="RefSeq" id="WP_079668256.1">
    <property type="nucleotide sequence ID" value="NZ_FUYZ01000015.1"/>
</dbReference>
<keyword evidence="8" id="KW-0998">Cell outer membrane</keyword>
<dbReference type="EMBL" id="FUYZ01000015">
    <property type="protein sequence ID" value="SKC10508.1"/>
    <property type="molecule type" value="Genomic_DNA"/>
</dbReference>
<dbReference type="Pfam" id="PF00691">
    <property type="entry name" value="OmpA"/>
    <property type="match status" value="1"/>
</dbReference>
<dbReference type="PRINTS" id="PR01021">
    <property type="entry name" value="OMPADOMAIN"/>
</dbReference>
<dbReference type="CDD" id="cd07185">
    <property type="entry name" value="OmpA_C-like"/>
    <property type="match status" value="1"/>
</dbReference>
<reference evidence="12 13" key="1">
    <citation type="submission" date="2017-02" db="EMBL/GenBank/DDBJ databases">
        <authorList>
            <person name="Peterson S.W."/>
        </authorList>
    </citation>
    <scope>NUCLEOTIDE SEQUENCE [LARGE SCALE GENOMIC DNA]</scope>
    <source>
        <strain evidence="12 13">DSM 22323</strain>
    </source>
</reference>
<dbReference type="PROSITE" id="PS51123">
    <property type="entry name" value="OMPA_2"/>
    <property type="match status" value="1"/>
</dbReference>
<dbReference type="GO" id="GO:0009279">
    <property type="term" value="C:cell outer membrane"/>
    <property type="evidence" value="ECO:0007669"/>
    <property type="project" value="UniProtKB-SubCell"/>
</dbReference>
<organism evidence="12 13">
    <name type="scientific">Soonwooa buanensis</name>
    <dbReference type="NCBI Taxonomy" id="619805"/>
    <lineage>
        <taxon>Bacteria</taxon>
        <taxon>Pseudomonadati</taxon>
        <taxon>Bacteroidota</taxon>
        <taxon>Flavobacteriia</taxon>
        <taxon>Flavobacteriales</taxon>
        <taxon>Weeksellaceae</taxon>
        <taxon>Chryseobacterium group</taxon>
        <taxon>Soonwooa</taxon>
    </lineage>
</organism>
<keyword evidence="4" id="KW-0812">Transmembrane</keyword>
<dbReference type="PANTHER" id="PTHR30329:SF21">
    <property type="entry name" value="LIPOPROTEIN YIAD-RELATED"/>
    <property type="match status" value="1"/>
</dbReference>
<evidence type="ECO:0000256" key="4">
    <source>
        <dbReference type="ARBA" id="ARBA00022692"/>
    </source>
</evidence>
<dbReference type="InterPro" id="IPR006664">
    <property type="entry name" value="OMP_bac"/>
</dbReference>
<feature type="signal peptide" evidence="10">
    <location>
        <begin position="1"/>
        <end position="18"/>
    </location>
</feature>
<keyword evidence="6" id="KW-0626">Porin</keyword>
<dbReference type="AlphaFoldDB" id="A0A1T5GQ78"/>
<dbReference type="SUPFAM" id="SSF103647">
    <property type="entry name" value="TSP type-3 repeat"/>
    <property type="match status" value="1"/>
</dbReference>
<evidence type="ECO:0000256" key="5">
    <source>
        <dbReference type="ARBA" id="ARBA00023065"/>
    </source>
</evidence>
<evidence type="ECO:0000256" key="3">
    <source>
        <dbReference type="ARBA" id="ARBA00022452"/>
    </source>
</evidence>
<dbReference type="Proteomes" id="UP000191112">
    <property type="component" value="Unassembled WGS sequence"/>
</dbReference>
<dbReference type="GO" id="GO:0046930">
    <property type="term" value="C:pore complex"/>
    <property type="evidence" value="ECO:0007669"/>
    <property type="project" value="UniProtKB-KW"/>
</dbReference>
<evidence type="ECO:0000256" key="1">
    <source>
        <dbReference type="ARBA" id="ARBA00004571"/>
    </source>
</evidence>
<proteinExistence type="predicted"/>
<keyword evidence="7 9" id="KW-0472">Membrane</keyword>
<comment type="subcellular location">
    <subcellularLocation>
        <location evidence="1">Cell outer membrane</location>
        <topology evidence="1">Multi-pass membrane protein</topology>
    </subcellularLocation>
</comment>
<feature type="domain" description="OmpA-like" evidence="11">
    <location>
        <begin position="361"/>
        <end position="481"/>
    </location>
</feature>
<dbReference type="SUPFAM" id="SSF56925">
    <property type="entry name" value="OMPA-like"/>
    <property type="match status" value="1"/>
</dbReference>
<dbReference type="GO" id="GO:0006811">
    <property type="term" value="P:monoatomic ion transport"/>
    <property type="evidence" value="ECO:0007669"/>
    <property type="project" value="UniProtKB-KW"/>
</dbReference>